<evidence type="ECO:0000256" key="2">
    <source>
        <dbReference type="ARBA" id="ARBA00023604"/>
    </source>
</evidence>
<organism evidence="4 5">
    <name type="scientific">Zasmidium cellare</name>
    <name type="common">Wine cellar mold</name>
    <name type="synonym">Racodium cellare</name>
    <dbReference type="NCBI Taxonomy" id="395010"/>
    <lineage>
        <taxon>Eukaryota</taxon>
        <taxon>Fungi</taxon>
        <taxon>Dikarya</taxon>
        <taxon>Ascomycota</taxon>
        <taxon>Pezizomycotina</taxon>
        <taxon>Dothideomycetes</taxon>
        <taxon>Dothideomycetidae</taxon>
        <taxon>Mycosphaerellales</taxon>
        <taxon>Mycosphaerellaceae</taxon>
        <taxon>Zasmidium</taxon>
    </lineage>
</organism>
<evidence type="ECO:0000313" key="4">
    <source>
        <dbReference type="EMBL" id="KAK4505488.1"/>
    </source>
</evidence>
<dbReference type="PANTHER" id="PTHR34598">
    <property type="entry name" value="BLL6449 PROTEIN"/>
    <property type="match status" value="1"/>
</dbReference>
<dbReference type="EMBL" id="JAXOVC010000002">
    <property type="protein sequence ID" value="KAK4505488.1"/>
    <property type="molecule type" value="Genomic_DNA"/>
</dbReference>
<dbReference type="InterPro" id="IPR044053">
    <property type="entry name" value="AsaB-like"/>
</dbReference>
<evidence type="ECO:0000313" key="5">
    <source>
        <dbReference type="Proteomes" id="UP001305779"/>
    </source>
</evidence>
<gene>
    <name evidence="4" type="ORF">PRZ48_003451</name>
</gene>
<feature type="region of interest" description="Disordered" evidence="3">
    <location>
        <begin position="129"/>
        <end position="159"/>
    </location>
</feature>
<dbReference type="Proteomes" id="UP001305779">
    <property type="component" value="Unassembled WGS sequence"/>
</dbReference>
<sequence length="326" mass="36488">MGSIESPVYGIFKYGYPTSQPPSERSLYTFPEFHSIVEEKQILHDFRDSPDIVKGPAGLDVQGFTYVDHQSALDGEDWFDHEKLEKVYIPEIVELVKRNTGANKVAIDGLTLRKTVAKEQDGKKDFVMKKGDEHEKRVKQTPRDSLRMPTRESAAGTEPARTLHVDYSLNGLKTTARYSRTDIAAMAKPTIEAEEAGKKPRYAAYGVWRPLDTVKRDPLAMLDARSIEPADLLTVETRTMSGVKEEGEVLRETIVPAPPKNPNAHRWYWMPEQKPHEAVIIKFADTAASETNGIASGCVHGSPKLPGTENEPVRASINCRVLAFWD</sequence>
<name>A0ABR0EWE0_ZASCE</name>
<evidence type="ECO:0000256" key="1">
    <source>
        <dbReference type="ARBA" id="ARBA00023002"/>
    </source>
</evidence>
<dbReference type="PANTHER" id="PTHR34598:SF3">
    <property type="entry name" value="OXIDOREDUCTASE AN1597"/>
    <property type="match status" value="1"/>
</dbReference>
<evidence type="ECO:0008006" key="6">
    <source>
        <dbReference type="Google" id="ProtNLM"/>
    </source>
</evidence>
<keyword evidence="5" id="KW-1185">Reference proteome</keyword>
<evidence type="ECO:0000256" key="3">
    <source>
        <dbReference type="SAM" id="MobiDB-lite"/>
    </source>
</evidence>
<keyword evidence="1" id="KW-0560">Oxidoreductase</keyword>
<proteinExistence type="inferred from homology"/>
<feature type="compositionally biased region" description="Basic and acidic residues" evidence="3">
    <location>
        <begin position="129"/>
        <end position="150"/>
    </location>
</feature>
<reference evidence="4 5" key="1">
    <citation type="journal article" date="2023" name="G3 (Bethesda)">
        <title>A chromosome-level genome assembly of Zasmidium syzygii isolated from banana leaves.</title>
        <authorList>
            <person name="van Westerhoven A.C."/>
            <person name="Mehrabi R."/>
            <person name="Talebi R."/>
            <person name="Steentjes M.B.F."/>
            <person name="Corcolon B."/>
            <person name="Chong P.A."/>
            <person name="Kema G.H.J."/>
            <person name="Seidl M.F."/>
        </authorList>
    </citation>
    <scope>NUCLEOTIDE SEQUENCE [LARGE SCALE GENOMIC DNA]</scope>
    <source>
        <strain evidence="4 5">P124</strain>
    </source>
</reference>
<protein>
    <recommendedName>
        <fullName evidence="6">GA4 desaturase</fullName>
    </recommendedName>
</protein>
<comment type="similarity">
    <text evidence="2">Belongs to the asaB hydroxylase/desaturase family.</text>
</comment>
<comment type="caution">
    <text evidence="4">The sequence shown here is derived from an EMBL/GenBank/DDBJ whole genome shotgun (WGS) entry which is preliminary data.</text>
</comment>
<dbReference type="NCBIfam" id="NF041278">
    <property type="entry name" value="CmcJ_NvfI_EfuI"/>
    <property type="match status" value="1"/>
</dbReference>
<accession>A0ABR0EWE0</accession>